<organism evidence="10 11">
    <name type="scientific">Methylomonas fluvii</name>
    <dbReference type="NCBI Taxonomy" id="1854564"/>
    <lineage>
        <taxon>Bacteria</taxon>
        <taxon>Pseudomonadati</taxon>
        <taxon>Pseudomonadota</taxon>
        <taxon>Gammaproteobacteria</taxon>
        <taxon>Methylococcales</taxon>
        <taxon>Methylococcaceae</taxon>
        <taxon>Methylomonas</taxon>
    </lineage>
</organism>
<feature type="transmembrane region" description="Helical" evidence="7">
    <location>
        <begin position="6"/>
        <end position="25"/>
    </location>
</feature>
<dbReference type="Pfam" id="PF25954">
    <property type="entry name" value="Beta-barrel_RND_2"/>
    <property type="match status" value="1"/>
</dbReference>
<comment type="subcellular location">
    <subcellularLocation>
        <location evidence="1">Periplasm</location>
    </subcellularLocation>
</comment>
<keyword evidence="5 6" id="KW-0175">Coiled coil</keyword>
<feature type="domain" description="CusB-like beta-barrel" evidence="9">
    <location>
        <begin position="241"/>
        <end position="329"/>
    </location>
</feature>
<evidence type="ECO:0000256" key="3">
    <source>
        <dbReference type="ARBA" id="ARBA00022729"/>
    </source>
</evidence>
<name>A0ABR9DGD0_9GAMM</name>
<keyword evidence="11" id="KW-1185">Reference proteome</keyword>
<dbReference type="Proteomes" id="UP000641152">
    <property type="component" value="Unassembled WGS sequence"/>
</dbReference>
<sequence length="342" mass="37662">MINKPGLYLIAGVAAVVLVASGFYLKDGSRRSDALILYGNMDIRQVELSFHDPERVEQILVQEGERVKRGQLLATQALERFQYSRDQAAAKVDVQQHQLDKLLHGSRPQEIGKAGNDVKAAEAAVVLAKKELARLQVLVKRKLSSTESLDRAKAQYDAAQQSLQALKQQYALTEIGPRREDIQAAQAQLKADQAALQLADKVLADARLYAPQDGVVQNRILEPGDMASAQKPVLTLALREPLWARTYVAEADLGRLRVGLPASLASDSFPDKSYRGWVGYMSPTAEFTPKTVETTELRTSLVYQVRIYACDPDDQLRLGMPVTVAIDTQQAPMTQPSCEPAP</sequence>
<evidence type="ECO:0000256" key="1">
    <source>
        <dbReference type="ARBA" id="ARBA00004418"/>
    </source>
</evidence>
<evidence type="ECO:0000313" key="11">
    <source>
        <dbReference type="Proteomes" id="UP000641152"/>
    </source>
</evidence>
<evidence type="ECO:0000256" key="7">
    <source>
        <dbReference type="SAM" id="Phobius"/>
    </source>
</evidence>
<dbReference type="PANTHER" id="PTHR32347">
    <property type="entry name" value="EFFLUX SYSTEM COMPONENT YKNX-RELATED"/>
    <property type="match status" value="1"/>
</dbReference>
<evidence type="ECO:0000256" key="6">
    <source>
        <dbReference type="SAM" id="Coils"/>
    </source>
</evidence>
<dbReference type="EMBL" id="JACXST010000002">
    <property type="protein sequence ID" value="MBD9362158.1"/>
    <property type="molecule type" value="Genomic_DNA"/>
</dbReference>
<protein>
    <submittedName>
        <fullName evidence="10">HlyD family efflux transporter periplasmic adaptor subunit</fullName>
    </submittedName>
</protein>
<keyword evidence="4" id="KW-0574">Periplasm</keyword>
<comment type="similarity">
    <text evidence="2">Belongs to the UPF0194 family.</text>
</comment>
<reference evidence="10 11" key="1">
    <citation type="submission" date="2020-09" db="EMBL/GenBank/DDBJ databases">
        <title>Methylomonas albis sp. nov. and Methylomonas fluvii sp. nov.: Two cold-adapted methanotrophs from the River Elbe and an amended description of Methylovulum psychrotolerans strain Eb1.</title>
        <authorList>
            <person name="Bussmann I.K."/>
            <person name="Klings K.-W."/>
            <person name="Warnstedt J."/>
            <person name="Hoppert M."/>
            <person name="Saborowski A."/>
            <person name="Horn F."/>
            <person name="Liebner S."/>
        </authorList>
    </citation>
    <scope>NUCLEOTIDE SEQUENCE [LARGE SCALE GENOMIC DNA]</scope>
    <source>
        <strain evidence="10 11">EbB</strain>
    </source>
</reference>
<dbReference type="SUPFAM" id="SSF111369">
    <property type="entry name" value="HlyD-like secretion proteins"/>
    <property type="match status" value="1"/>
</dbReference>
<dbReference type="PANTHER" id="PTHR32347:SF29">
    <property type="entry name" value="UPF0194 MEMBRANE PROTEIN YBHG"/>
    <property type="match status" value="1"/>
</dbReference>
<dbReference type="Gene3D" id="2.40.30.170">
    <property type="match status" value="1"/>
</dbReference>
<dbReference type="Gene3D" id="1.10.287.470">
    <property type="entry name" value="Helix hairpin bin"/>
    <property type="match status" value="1"/>
</dbReference>
<evidence type="ECO:0000259" key="8">
    <source>
        <dbReference type="Pfam" id="PF25881"/>
    </source>
</evidence>
<keyword evidence="7" id="KW-0812">Transmembrane</keyword>
<accession>A0ABR9DGD0</accession>
<gene>
    <name evidence="10" type="ORF">EBB_16870</name>
</gene>
<dbReference type="InterPro" id="IPR050465">
    <property type="entry name" value="UPF0194_transport"/>
</dbReference>
<dbReference type="InterPro" id="IPR058792">
    <property type="entry name" value="Beta-barrel_RND_2"/>
</dbReference>
<keyword evidence="7" id="KW-0472">Membrane</keyword>
<dbReference type="Gene3D" id="2.40.50.100">
    <property type="match status" value="2"/>
</dbReference>
<evidence type="ECO:0000256" key="5">
    <source>
        <dbReference type="ARBA" id="ARBA00023054"/>
    </source>
</evidence>
<comment type="caution">
    <text evidence="10">The sequence shown here is derived from an EMBL/GenBank/DDBJ whole genome shotgun (WGS) entry which is preliminary data.</text>
</comment>
<feature type="domain" description="YbhG-like alpha-helical hairpin" evidence="8">
    <location>
        <begin position="82"/>
        <end position="201"/>
    </location>
</feature>
<evidence type="ECO:0000256" key="4">
    <source>
        <dbReference type="ARBA" id="ARBA00022764"/>
    </source>
</evidence>
<keyword evidence="7" id="KW-1133">Transmembrane helix</keyword>
<evidence type="ECO:0000256" key="2">
    <source>
        <dbReference type="ARBA" id="ARBA00010602"/>
    </source>
</evidence>
<evidence type="ECO:0000259" key="9">
    <source>
        <dbReference type="Pfam" id="PF25954"/>
    </source>
</evidence>
<proteinExistence type="inferred from homology"/>
<dbReference type="Pfam" id="PF25881">
    <property type="entry name" value="HH_YBHG"/>
    <property type="match status" value="1"/>
</dbReference>
<dbReference type="RefSeq" id="WP_192394869.1">
    <property type="nucleotide sequence ID" value="NZ_CAJHIU010000002.1"/>
</dbReference>
<dbReference type="InterPro" id="IPR059052">
    <property type="entry name" value="HH_YbhG-like"/>
</dbReference>
<keyword evidence="3" id="KW-0732">Signal</keyword>
<feature type="coiled-coil region" evidence="6">
    <location>
        <begin position="118"/>
        <end position="169"/>
    </location>
</feature>
<evidence type="ECO:0000313" key="10">
    <source>
        <dbReference type="EMBL" id="MBD9362158.1"/>
    </source>
</evidence>